<accession>F7VJ58</accession>
<gene>
    <name evidence="1" type="ORF">ATPR_3407</name>
</gene>
<dbReference type="Proteomes" id="UP000004319">
    <property type="component" value="Unassembled WGS sequence"/>
</dbReference>
<organism evidence="1 2">
    <name type="scientific">Acetobacter tropicalis NBRC 101654</name>
    <dbReference type="NCBI Taxonomy" id="749388"/>
    <lineage>
        <taxon>Bacteria</taxon>
        <taxon>Pseudomonadati</taxon>
        <taxon>Pseudomonadota</taxon>
        <taxon>Alphaproteobacteria</taxon>
        <taxon>Acetobacterales</taxon>
        <taxon>Acetobacteraceae</taxon>
        <taxon>Acetobacter</taxon>
    </lineage>
</organism>
<protein>
    <submittedName>
        <fullName evidence="1">Uncharacterized protein</fullName>
    </submittedName>
</protein>
<evidence type="ECO:0000313" key="2">
    <source>
        <dbReference type="Proteomes" id="UP000004319"/>
    </source>
</evidence>
<dbReference type="AlphaFoldDB" id="F7VJ58"/>
<sequence>MLGDQPHSGFLENKYQQSLTITLIFQSAFLLKFGPEKCG</sequence>
<proteinExistence type="predicted"/>
<reference evidence="1 2" key="1">
    <citation type="journal article" date="2011" name="Biochem. Biophys. Res. Commun.">
        <title>Increased number of Arginine-based salt bridges contributes to the thermotolerance of thermotolerant acetic acid bacteria, Acetobacter tropicalis SKU1100.</title>
        <authorList>
            <person name="Matsutani M."/>
            <person name="Hirakawa H."/>
            <person name="Nishikura M."/>
            <person name="Soemphol W."/>
            <person name="Ali I.A.I."/>
            <person name="Yakushi T."/>
            <person name="Matsushita K."/>
        </authorList>
    </citation>
    <scope>NUCLEOTIDE SEQUENCE [LARGE SCALE GENOMIC DNA]</scope>
    <source>
        <strain evidence="1 2">NBRC 101654</strain>
    </source>
</reference>
<evidence type="ECO:0000313" key="1">
    <source>
        <dbReference type="EMBL" id="GAA10403.1"/>
    </source>
</evidence>
<comment type="caution">
    <text evidence="1">The sequence shown here is derived from an EMBL/GenBank/DDBJ whole genome shotgun (WGS) entry which is preliminary data.</text>
</comment>
<name>F7VJ58_9PROT</name>
<dbReference type="EMBL" id="BABS01000247">
    <property type="protein sequence ID" value="GAA10403.1"/>
    <property type="molecule type" value="Genomic_DNA"/>
</dbReference>